<gene>
    <name evidence="10" type="primary">epsC</name>
    <name evidence="10" type="ORF">RIB56_07750</name>
</gene>
<sequence length="155" mass="16726">MSIYSFLTFAPYRAIILYRISHFLWNKKLLHLATLVARFCRNSTGIEIHPAAIIGERFLINHGVGIVIGPGVSIGDGVTILQDVTIGLKAPWDSNDFGFPAIENNVYICAGAKLLGDIRIGEGSIIGANSVVTNNVEPNSLIVGIPGKVIKKLDK</sequence>
<evidence type="ECO:0000256" key="5">
    <source>
        <dbReference type="ARBA" id="ARBA00022605"/>
    </source>
</evidence>
<keyword evidence="5" id="KW-0028">Amino-acid biosynthesis</keyword>
<dbReference type="InterPro" id="IPR045304">
    <property type="entry name" value="LbH_SAT"/>
</dbReference>
<comment type="similarity">
    <text evidence="2">Belongs to the transferase hexapeptide repeat family.</text>
</comment>
<comment type="catalytic activity">
    <reaction evidence="9">
        <text>L-serine + acetyl-CoA = O-acetyl-L-serine + CoA</text>
        <dbReference type="Rhea" id="RHEA:24560"/>
        <dbReference type="ChEBI" id="CHEBI:33384"/>
        <dbReference type="ChEBI" id="CHEBI:57287"/>
        <dbReference type="ChEBI" id="CHEBI:57288"/>
        <dbReference type="ChEBI" id="CHEBI:58340"/>
        <dbReference type="EC" id="2.3.1.30"/>
    </reaction>
</comment>
<dbReference type="InterPro" id="IPR042122">
    <property type="entry name" value="Ser_AcTrfase_N_sf"/>
</dbReference>
<organism evidence="10 11">
    <name type="scientific">Priestia flexa</name>
    <dbReference type="NCBI Taxonomy" id="86664"/>
    <lineage>
        <taxon>Bacteria</taxon>
        <taxon>Bacillati</taxon>
        <taxon>Bacillota</taxon>
        <taxon>Bacilli</taxon>
        <taxon>Bacillales</taxon>
        <taxon>Bacillaceae</taxon>
        <taxon>Priestia</taxon>
    </lineage>
</organism>
<evidence type="ECO:0000256" key="7">
    <source>
        <dbReference type="ARBA" id="ARBA00023192"/>
    </source>
</evidence>
<reference evidence="11" key="1">
    <citation type="submission" date="2023-07" db="EMBL/GenBank/DDBJ databases">
        <title>Draft genomic sequences of Priestia flexa CCM isolated from the soil of an abandoned mine contaminated by free cyanide in the high Andean zone of Tacna, Peru.</title>
        <authorList>
            <person name="Caceda Quiroz C.J."/>
            <person name="Maraza Chooque G.J."/>
            <person name="Fora Quispe G.L."/>
            <person name="Carpio Mamani M."/>
        </authorList>
    </citation>
    <scope>NUCLEOTIDE SEQUENCE [LARGE SCALE GENOMIC DNA]</scope>
    <source>
        <strain evidence="11">CCM</strain>
    </source>
</reference>
<dbReference type="EC" id="2.3.1.30" evidence="3"/>
<accession>A0ABU4J4W8</accession>
<dbReference type="InterPro" id="IPR001451">
    <property type="entry name" value="Hexapep"/>
</dbReference>
<evidence type="ECO:0000256" key="2">
    <source>
        <dbReference type="ARBA" id="ARBA00007274"/>
    </source>
</evidence>
<dbReference type="Gene3D" id="2.160.10.10">
    <property type="entry name" value="Hexapeptide repeat proteins"/>
    <property type="match status" value="1"/>
</dbReference>
<dbReference type="SUPFAM" id="SSF51161">
    <property type="entry name" value="Trimeric LpxA-like enzymes"/>
    <property type="match status" value="1"/>
</dbReference>
<dbReference type="Proteomes" id="UP001284771">
    <property type="component" value="Unassembled WGS sequence"/>
</dbReference>
<evidence type="ECO:0000256" key="3">
    <source>
        <dbReference type="ARBA" id="ARBA00013266"/>
    </source>
</evidence>
<evidence type="ECO:0000256" key="1">
    <source>
        <dbReference type="ARBA" id="ARBA00004876"/>
    </source>
</evidence>
<dbReference type="PIRSF" id="PIRSF000441">
    <property type="entry name" value="CysE"/>
    <property type="match status" value="1"/>
</dbReference>
<dbReference type="InterPro" id="IPR005881">
    <property type="entry name" value="Ser_O-AcTrfase"/>
</dbReference>
<evidence type="ECO:0000256" key="6">
    <source>
        <dbReference type="ARBA" id="ARBA00022679"/>
    </source>
</evidence>
<dbReference type="InterPro" id="IPR011004">
    <property type="entry name" value="Trimer_LpxA-like_sf"/>
</dbReference>
<dbReference type="RefSeq" id="WP_318757532.1">
    <property type="nucleotide sequence ID" value="NZ_JAWUZT010000017.1"/>
</dbReference>
<dbReference type="Pfam" id="PF00132">
    <property type="entry name" value="Hexapep"/>
    <property type="match status" value="1"/>
</dbReference>
<evidence type="ECO:0000313" key="10">
    <source>
        <dbReference type="EMBL" id="MDW8516025.1"/>
    </source>
</evidence>
<name>A0ABU4J4W8_9BACI</name>
<dbReference type="NCBIfam" id="NF041874">
    <property type="entry name" value="EPS_EpsC"/>
    <property type="match status" value="1"/>
</dbReference>
<comment type="caution">
    <text evidence="10">The sequence shown here is derived from an EMBL/GenBank/DDBJ whole genome shotgun (WGS) entry which is preliminary data.</text>
</comment>
<dbReference type="InterPro" id="IPR053376">
    <property type="entry name" value="Serine_acetyltransferase"/>
</dbReference>
<keyword evidence="8" id="KW-0012">Acyltransferase</keyword>
<dbReference type="PANTHER" id="PTHR42811">
    <property type="entry name" value="SERINE ACETYLTRANSFERASE"/>
    <property type="match status" value="1"/>
</dbReference>
<dbReference type="EMBL" id="JAWUZT010000017">
    <property type="protein sequence ID" value="MDW8516025.1"/>
    <property type="molecule type" value="Genomic_DNA"/>
</dbReference>
<comment type="pathway">
    <text evidence="1">Amino-acid biosynthesis; L-cysteine biosynthesis; L-cysteine from L-serine: step 1/2.</text>
</comment>
<evidence type="ECO:0000256" key="4">
    <source>
        <dbReference type="ARBA" id="ARBA00018522"/>
    </source>
</evidence>
<proteinExistence type="inferred from homology"/>
<keyword evidence="6" id="KW-0808">Transferase</keyword>
<evidence type="ECO:0000256" key="9">
    <source>
        <dbReference type="ARBA" id="ARBA00049486"/>
    </source>
</evidence>
<protein>
    <recommendedName>
        <fullName evidence="4">Serine acetyltransferase</fullName>
        <ecNumber evidence="3">2.3.1.30</ecNumber>
    </recommendedName>
</protein>
<evidence type="ECO:0000256" key="8">
    <source>
        <dbReference type="ARBA" id="ARBA00023315"/>
    </source>
</evidence>
<keyword evidence="7" id="KW-0198">Cysteine biosynthesis</keyword>
<evidence type="ECO:0000313" key="11">
    <source>
        <dbReference type="Proteomes" id="UP001284771"/>
    </source>
</evidence>
<keyword evidence="11" id="KW-1185">Reference proteome</keyword>
<dbReference type="Gene3D" id="1.10.3130.10">
    <property type="entry name" value="serine acetyltransferase, domain 1"/>
    <property type="match status" value="1"/>
</dbReference>
<dbReference type="CDD" id="cd03354">
    <property type="entry name" value="LbH_SAT"/>
    <property type="match status" value="1"/>
</dbReference>